<evidence type="ECO:0000313" key="3">
    <source>
        <dbReference type="Proteomes" id="UP000190285"/>
    </source>
</evidence>
<evidence type="ECO:0000313" key="2">
    <source>
        <dbReference type="EMBL" id="SKC51219.1"/>
    </source>
</evidence>
<accession>A0A1T5JIG2</accession>
<keyword evidence="1" id="KW-1133">Transmembrane helix</keyword>
<dbReference type="OrthoDB" id="1953817at2"/>
<organism evidence="2 3">
    <name type="scientific">Maledivibacter halophilus</name>
    <dbReference type="NCBI Taxonomy" id="36842"/>
    <lineage>
        <taxon>Bacteria</taxon>
        <taxon>Bacillati</taxon>
        <taxon>Bacillota</taxon>
        <taxon>Clostridia</taxon>
        <taxon>Peptostreptococcales</taxon>
        <taxon>Caminicellaceae</taxon>
        <taxon>Maledivibacter</taxon>
    </lineage>
</organism>
<evidence type="ECO:0000256" key="1">
    <source>
        <dbReference type="SAM" id="Phobius"/>
    </source>
</evidence>
<name>A0A1T5JIG2_9FIRM</name>
<dbReference type="RefSeq" id="WP_079490082.1">
    <property type="nucleotide sequence ID" value="NZ_FUZT01000002.1"/>
</dbReference>
<dbReference type="AlphaFoldDB" id="A0A1T5JIG2"/>
<dbReference type="Proteomes" id="UP000190285">
    <property type="component" value="Unassembled WGS sequence"/>
</dbReference>
<feature type="transmembrane region" description="Helical" evidence="1">
    <location>
        <begin position="7"/>
        <end position="28"/>
    </location>
</feature>
<protein>
    <submittedName>
        <fullName evidence="2">Uncharacterized protein</fullName>
    </submittedName>
</protein>
<keyword evidence="1" id="KW-0472">Membrane</keyword>
<feature type="transmembrane region" description="Helical" evidence="1">
    <location>
        <begin position="116"/>
        <end position="135"/>
    </location>
</feature>
<reference evidence="3" key="1">
    <citation type="submission" date="2017-02" db="EMBL/GenBank/DDBJ databases">
        <authorList>
            <person name="Varghese N."/>
            <person name="Submissions S."/>
        </authorList>
    </citation>
    <scope>NUCLEOTIDE SEQUENCE [LARGE SCALE GENOMIC DNA]</scope>
    <source>
        <strain evidence="3">M1</strain>
    </source>
</reference>
<sequence length="226" mass="26456">MNNSKRSIGFVIAFMTVISIITFILPNINLESLGNSIEVIFPNILFFLFIIVFSSIQFIFRLILTSKYYIRDKIFFFLDIVPSKIYNRLIFYLGIFILFLWPAIASKNLSFISIKAIINLIIWIFITEILLYITYKYTKIHFMTDGILIRGLDFRIDVPLNDKLSNHSGFYPYYNIQKYTVEKNKLILYLYNSTGSIEGYITSDKLKAVAAFLESKKIKHIDKNQV</sequence>
<gene>
    <name evidence="2" type="ORF">SAMN02194393_01215</name>
</gene>
<feature type="transmembrane region" description="Helical" evidence="1">
    <location>
        <begin position="40"/>
        <end position="64"/>
    </location>
</feature>
<keyword evidence="3" id="KW-1185">Reference proteome</keyword>
<dbReference type="EMBL" id="FUZT01000002">
    <property type="protein sequence ID" value="SKC51219.1"/>
    <property type="molecule type" value="Genomic_DNA"/>
</dbReference>
<keyword evidence="1" id="KW-0812">Transmembrane</keyword>
<dbReference type="STRING" id="36842.SAMN02194393_01215"/>
<proteinExistence type="predicted"/>
<feature type="transmembrane region" description="Helical" evidence="1">
    <location>
        <begin position="85"/>
        <end position="104"/>
    </location>
</feature>